<name>A0A183AXK0_9TREM</name>
<proteinExistence type="predicted"/>
<keyword evidence="3" id="KW-1185">Reference proteome</keyword>
<reference evidence="2 3" key="2">
    <citation type="submission" date="2018-11" db="EMBL/GenBank/DDBJ databases">
        <authorList>
            <consortium name="Pathogen Informatics"/>
        </authorList>
    </citation>
    <scope>NUCLEOTIDE SEQUENCE [LARGE SCALE GENOMIC DNA]</scope>
    <source>
        <strain evidence="2 3">Egypt</strain>
    </source>
</reference>
<feature type="compositionally biased region" description="Polar residues" evidence="1">
    <location>
        <begin position="202"/>
        <end position="213"/>
    </location>
</feature>
<dbReference type="AlphaFoldDB" id="A0A183AXK0"/>
<gene>
    <name evidence="2" type="ORF">ECPE_LOCUS11685</name>
</gene>
<organism evidence="4">
    <name type="scientific">Echinostoma caproni</name>
    <dbReference type="NCBI Taxonomy" id="27848"/>
    <lineage>
        <taxon>Eukaryota</taxon>
        <taxon>Metazoa</taxon>
        <taxon>Spiralia</taxon>
        <taxon>Lophotrochozoa</taxon>
        <taxon>Platyhelminthes</taxon>
        <taxon>Trematoda</taxon>
        <taxon>Digenea</taxon>
        <taxon>Plagiorchiida</taxon>
        <taxon>Echinostomata</taxon>
        <taxon>Echinostomatoidea</taxon>
        <taxon>Echinostomatidae</taxon>
        <taxon>Echinostoma</taxon>
    </lineage>
</organism>
<feature type="region of interest" description="Disordered" evidence="1">
    <location>
        <begin position="371"/>
        <end position="427"/>
    </location>
</feature>
<dbReference type="OrthoDB" id="550309at2759"/>
<protein>
    <submittedName>
        <fullName evidence="4">Mediator of RNA polymerase II transcription subunit 26</fullName>
    </submittedName>
</protein>
<feature type="compositionally biased region" description="Polar residues" evidence="1">
    <location>
        <begin position="267"/>
        <end position="318"/>
    </location>
</feature>
<dbReference type="Proteomes" id="UP000272942">
    <property type="component" value="Unassembled WGS sequence"/>
</dbReference>
<sequence>MIRHKVDPVLQKRIRFVIKAWQKLLSPNFTANSVIPLKCADLAASTTASPRTVSKPQHSNGTPIKSALSDKPNSAHTVPASVDSPRTSESRGLKRSYLSASNLTTLPPKARDSNNDNTYPSDSPLTNQQAATPNKRLRYQQQPVASPQVKPATTTPMQVESQSSPKPPMVNGGRHIDTHSDWMPISKPSTPVLTKSNTIVGSLRSSSTNSPQLPSRDGRTTQAARLAKVKSTAELVQAAGDCIDSATADRILTNRINKEADPPRPSIVSQLTRTRQPRNASGSAQGAQNETPKSRSNTPRLARSSSLRADTPARSTPLGSDCRSELVNHTNRPSDRATPPVSALLGTNRLTADTSASPGLGHSVDHKAETIKRPALSESEPGVADTDSDSQRSRHKKHKKHHKHRHKHHNDGTDSGRPHKHGRSPAKIVLPPITNHMDDWPQLPPLPTEIDWYSLDRPIEGPTVSSSGTTDAVTRLLYEPWPEVNRTVDDQGLLHLPTELYSLSLDDQYLHILPWVDIFGHRRQFFPSEDDLEQLTVLPDPW</sequence>
<evidence type="ECO:0000313" key="3">
    <source>
        <dbReference type="Proteomes" id="UP000272942"/>
    </source>
</evidence>
<feature type="compositionally biased region" description="Polar residues" evidence="1">
    <location>
        <begin position="115"/>
        <end position="132"/>
    </location>
</feature>
<reference evidence="4" key="1">
    <citation type="submission" date="2016-06" db="UniProtKB">
        <authorList>
            <consortium name="WormBaseParasite"/>
        </authorList>
    </citation>
    <scope>IDENTIFICATION</scope>
</reference>
<accession>A0A183AXK0</accession>
<dbReference type="WBParaSite" id="ECPE_0001172001-mRNA-1">
    <property type="protein sequence ID" value="ECPE_0001172001-mRNA-1"/>
    <property type="gene ID" value="ECPE_0001172001"/>
</dbReference>
<evidence type="ECO:0000313" key="4">
    <source>
        <dbReference type="WBParaSite" id="ECPE_0001172001-mRNA-1"/>
    </source>
</evidence>
<feature type="compositionally biased region" description="Polar residues" evidence="1">
    <location>
        <begin position="139"/>
        <end position="164"/>
    </location>
</feature>
<feature type="compositionally biased region" description="Polar residues" evidence="1">
    <location>
        <begin position="47"/>
        <end position="63"/>
    </location>
</feature>
<feature type="compositionally biased region" description="Basic residues" evidence="1">
    <location>
        <begin position="393"/>
        <end position="409"/>
    </location>
</feature>
<evidence type="ECO:0000256" key="1">
    <source>
        <dbReference type="SAM" id="MobiDB-lite"/>
    </source>
</evidence>
<feature type="region of interest" description="Disordered" evidence="1">
    <location>
        <begin position="202"/>
        <end position="222"/>
    </location>
</feature>
<feature type="region of interest" description="Disordered" evidence="1">
    <location>
        <begin position="47"/>
        <end position="169"/>
    </location>
</feature>
<evidence type="ECO:0000313" key="2">
    <source>
        <dbReference type="EMBL" id="VDP88822.1"/>
    </source>
</evidence>
<feature type="region of interest" description="Disordered" evidence="1">
    <location>
        <begin position="254"/>
        <end position="342"/>
    </location>
</feature>
<dbReference type="EMBL" id="UZAN01051304">
    <property type="protein sequence ID" value="VDP88822.1"/>
    <property type="molecule type" value="Genomic_DNA"/>
</dbReference>